<dbReference type="Proteomes" id="UP000276133">
    <property type="component" value="Unassembled WGS sequence"/>
</dbReference>
<dbReference type="EMBL" id="REGN01001784">
    <property type="protein sequence ID" value="RNA32564.1"/>
    <property type="molecule type" value="Genomic_DNA"/>
</dbReference>
<evidence type="ECO:0000313" key="1">
    <source>
        <dbReference type="EMBL" id="RNA32564.1"/>
    </source>
</evidence>
<comment type="caution">
    <text evidence="1">The sequence shown here is derived from an EMBL/GenBank/DDBJ whole genome shotgun (WGS) entry which is preliminary data.</text>
</comment>
<name>A0A3M7S9U7_BRAPC</name>
<protein>
    <submittedName>
        <fullName evidence="1">Uncharacterized protein</fullName>
    </submittedName>
</protein>
<keyword evidence="2" id="KW-1185">Reference proteome</keyword>
<reference evidence="1 2" key="1">
    <citation type="journal article" date="2018" name="Sci. Rep.">
        <title>Genomic signatures of local adaptation to the degree of environmental predictability in rotifers.</title>
        <authorList>
            <person name="Franch-Gras L."/>
            <person name="Hahn C."/>
            <person name="Garcia-Roger E.M."/>
            <person name="Carmona M.J."/>
            <person name="Serra M."/>
            <person name="Gomez A."/>
        </authorList>
    </citation>
    <scope>NUCLEOTIDE SEQUENCE [LARGE SCALE GENOMIC DNA]</scope>
    <source>
        <strain evidence="1">HYR1</strain>
    </source>
</reference>
<accession>A0A3M7S9U7</accession>
<organism evidence="1 2">
    <name type="scientific">Brachionus plicatilis</name>
    <name type="common">Marine rotifer</name>
    <name type="synonym">Brachionus muelleri</name>
    <dbReference type="NCBI Taxonomy" id="10195"/>
    <lineage>
        <taxon>Eukaryota</taxon>
        <taxon>Metazoa</taxon>
        <taxon>Spiralia</taxon>
        <taxon>Gnathifera</taxon>
        <taxon>Rotifera</taxon>
        <taxon>Eurotatoria</taxon>
        <taxon>Monogononta</taxon>
        <taxon>Pseudotrocha</taxon>
        <taxon>Ploima</taxon>
        <taxon>Brachionidae</taxon>
        <taxon>Brachionus</taxon>
    </lineage>
</organism>
<sequence length="127" mass="14740">MEKMKLLLLKYNACVKTRGAHANNYYLNHFFINHKQYIKSQTKEEEITNHLTRQHVETPEENRQEEKIFNLSINQLKNPSSLEKGPNVIAGAGDADLQLLLLDCLLGIDLLEKIPYFSKPIEQFDKL</sequence>
<gene>
    <name evidence="1" type="ORF">BpHYR1_015128</name>
</gene>
<dbReference type="AlphaFoldDB" id="A0A3M7S9U7"/>
<evidence type="ECO:0000313" key="2">
    <source>
        <dbReference type="Proteomes" id="UP000276133"/>
    </source>
</evidence>
<proteinExistence type="predicted"/>